<feature type="compositionally biased region" description="Basic residues" evidence="1">
    <location>
        <begin position="227"/>
        <end position="242"/>
    </location>
</feature>
<dbReference type="PIR" id="H86358">
    <property type="entry name" value="H86358"/>
</dbReference>
<dbReference type="EMBL" id="AC006551">
    <property type="protein sequence ID" value="AAF18522.1"/>
    <property type="molecule type" value="Genomic_DNA"/>
</dbReference>
<proteinExistence type="predicted"/>
<organism evidence="3">
    <name type="scientific">Arabidopsis thaliana</name>
    <name type="common">Mouse-ear cress</name>
    <dbReference type="NCBI Taxonomy" id="3702"/>
    <lineage>
        <taxon>Eukaryota</taxon>
        <taxon>Viridiplantae</taxon>
        <taxon>Streptophyta</taxon>
        <taxon>Embryophyta</taxon>
        <taxon>Tracheophyta</taxon>
        <taxon>Spermatophyta</taxon>
        <taxon>Magnoliopsida</taxon>
        <taxon>eudicotyledons</taxon>
        <taxon>Gunneridae</taxon>
        <taxon>Pentapetalae</taxon>
        <taxon>rosids</taxon>
        <taxon>malvids</taxon>
        <taxon>Brassicales</taxon>
        <taxon>Brassicaceae</taxon>
        <taxon>Camelineae</taxon>
        <taxon>Arabidopsis</taxon>
    </lineage>
</organism>
<dbReference type="AlphaFoldDB" id="Q9SK97"/>
<dbReference type="Pfam" id="PF14392">
    <property type="entry name" value="zf-CCHC_4"/>
    <property type="match status" value="1"/>
</dbReference>
<reference evidence="3" key="1">
    <citation type="submission" date="1999-12" db="EMBL/GenBank/DDBJ databases">
        <authorList>
            <person name="Federspiel N.A."/>
            <person name="Palm C.J."/>
            <person name="Conway A.B."/>
            <person name="Conn L."/>
            <person name="Hansen N.F."/>
            <person name="Altafi H."/>
            <person name="Araujo R."/>
            <person name="Huizar L."/>
            <person name="Rowley D."/>
            <person name="Buehler E."/>
            <person name="Dunn P."/>
            <person name="Gonzalez A."/>
            <person name="Kremenetskaia I."/>
            <person name="Kim C."/>
            <person name="Lenz C."/>
            <person name="Li J."/>
            <person name="Liu S."/>
            <person name="Luros S."/>
            <person name="Schwartz J."/>
            <person name="Shinn P."/>
            <person name="Toriumi M."/>
            <person name="Vysotskaia V.S."/>
            <person name="Walker M."/>
            <person name="Yu G."/>
            <person name="Ecker J."/>
            <person name="Theologis A."/>
            <person name="Davis R.W."/>
        </authorList>
    </citation>
    <scope>NUCLEOTIDE SEQUENCE</scope>
</reference>
<sequence>MSREKVRFQYERVQKRCYECQRLTHERDVCPVLIKARQDAALARRSGKPVERPKKPPVLKESDPLFGVLREDQVGIDKLTGRPRIAADVLEGMRQYLLVSDETEKLLRINKVKKSVGEVEKDPVLRKSMLSHEPAPVVHLDLSKDKGVFFSYADEGINLRNVGKVLAQPNLREEGGTSSSSHSWNLNQAGPNAFDVDANFLALSQPFQDNSAVFKAGFFEPSLSGIKPKKAKARKRPTKNQRKANPLPASGLAASQELKKGLSHGAKEKRKAVDEGTSTAKSTKLNPLEVIPKGGLPTAQ</sequence>
<feature type="compositionally biased region" description="Polar residues" evidence="1">
    <location>
        <begin position="276"/>
        <end position="285"/>
    </location>
</feature>
<gene>
    <name evidence="3" type="primary">F12K8.10</name>
</gene>
<feature type="region of interest" description="Disordered" evidence="1">
    <location>
        <begin position="227"/>
        <end position="300"/>
    </location>
</feature>
<feature type="domain" description="Zinc knuckle CX2CX4HX4C" evidence="2">
    <location>
        <begin position="5"/>
        <end position="31"/>
    </location>
</feature>
<dbReference type="InterPro" id="IPR025836">
    <property type="entry name" value="Zn_knuckle_CX2CX4HX4C"/>
</dbReference>
<reference key="2">
    <citation type="journal article" date="2000" name="Nature">
        <title>Sequence and analysis of chromosome 1 of the plant Arabidopsis thaliana.</title>
        <authorList>
            <person name="Theologis A."/>
            <person name="Ecker J.R."/>
            <person name="Palm C.J."/>
            <person name="Federspiel N.A."/>
            <person name="Kaul S."/>
            <person name="White O."/>
            <person name="Alonso J."/>
            <person name="Altafi H."/>
            <person name="Araujo R."/>
            <person name="Bowman C.L."/>
            <person name="Brooks S.Y."/>
            <person name="Buehler E."/>
            <person name="Chan A."/>
            <person name="Chao Q."/>
            <person name="Chen H."/>
            <person name="Cheuk R.F."/>
            <person name="Chin C.W."/>
            <person name="Chung M.K."/>
            <person name="Conn L."/>
            <person name="Conway A.B."/>
            <person name="Conway A.R."/>
            <person name="Creasy T.H."/>
            <person name="Dewar K."/>
            <person name="Dunn P."/>
            <person name="Etgu P."/>
            <person name="Feldblyum T.V."/>
            <person name="Feng J."/>
            <person name="Fong B."/>
            <person name="Fujii C.Y."/>
            <person name="Gill J.E."/>
            <person name="Goldsmith A.D."/>
            <person name="Haas B."/>
            <person name="Hansen N.F."/>
            <person name="Hughes B."/>
            <person name="Huizar L."/>
            <person name="Hunter J.L."/>
            <person name="Jenkins J."/>
            <person name="Johnson-Hopson C."/>
            <person name="Khan S."/>
            <person name="Khaykin E."/>
            <person name="Kim C.J."/>
            <person name="Koo H.L."/>
            <person name="Kremenetskaia I."/>
            <person name="Kurtz D.B."/>
            <person name="Kwan A."/>
            <person name="Lam B."/>
            <person name="Langin-Hooper S."/>
            <person name="Lee A."/>
            <person name="Lee J.M."/>
            <person name="Lenz C.A."/>
            <person name="Li J.H."/>
            <person name="Li Y."/>
            <person name="Lin X."/>
            <person name="Liu S.X."/>
            <person name="Liu Z.A."/>
            <person name="Luros J.S."/>
            <person name="Maiti R."/>
            <person name="Marziali A."/>
            <person name="Militscher J."/>
            <person name="Miranda M."/>
            <person name="Nguyen M."/>
            <person name="Nierman W.C."/>
            <person name="Osborne B.I."/>
            <person name="Pai G."/>
            <person name="Peterson J."/>
            <person name="Pham P.K."/>
            <person name="Rizzo M."/>
            <person name="Rooney T."/>
            <person name="Rowley D."/>
            <person name="Sakano H."/>
            <person name="Salzberg S.L."/>
            <person name="Schwartz J.R."/>
            <person name="Shinn P."/>
            <person name="Southwick A.M."/>
            <person name="Sun H."/>
            <person name="Tallon L.J."/>
            <person name="Tambunga G."/>
            <person name="Toriumi M.J."/>
            <person name="Town C.D."/>
            <person name="Utterback T."/>
            <person name="Van Aken S."/>
            <person name="Vaysberg M."/>
            <person name="Vysotskaia V.S."/>
            <person name="Walker M."/>
            <person name="Wu D."/>
            <person name="Yu G."/>
            <person name="Fraser C.M."/>
            <person name="Venter J.C."/>
            <person name="Davis R.W."/>
        </authorList>
    </citation>
    <scope>NUCLEOTIDE SEQUENCE [LARGE SCALE GENOMIC DNA]</scope>
    <source>
        <strain>cv. Columbia</strain>
    </source>
</reference>
<accession>Q9SK97</accession>
<evidence type="ECO:0000313" key="3">
    <source>
        <dbReference type="EMBL" id="AAF18522.1"/>
    </source>
</evidence>
<name>Q9SK97_ARATH</name>
<protein>
    <submittedName>
        <fullName evidence="3">Very similar to zinc finger protein</fullName>
    </submittedName>
</protein>
<evidence type="ECO:0000256" key="1">
    <source>
        <dbReference type="SAM" id="MobiDB-lite"/>
    </source>
</evidence>
<evidence type="ECO:0000259" key="2">
    <source>
        <dbReference type="Pfam" id="PF14392"/>
    </source>
</evidence>